<protein>
    <recommendedName>
        <fullName evidence="3">Carboxypeptidase-like regulatory domain-containing protein</fullName>
    </recommendedName>
</protein>
<keyword evidence="2" id="KW-1185">Reference proteome</keyword>
<evidence type="ECO:0008006" key="3">
    <source>
        <dbReference type="Google" id="ProtNLM"/>
    </source>
</evidence>
<sequence length="269" mass="30793">MKPKLLLLFLLVCSSLLFSQEYIFGKVATELGDKLPDAVIINMRTDEKIVSDRDGNFMIAAKNGDEIRVLKNTYERFVQKVSSENFLKPLNVTLSKAPYLIEEIELAFQATGNLKKDVKSLDPPKRVVALNSSLNSYMMTPLTEVAPKLSTPSAFAPRDLRSGQMTLIGINTESIVSTVSKLFGKNREQLTTANYAETQEFYRRIKNTVDLTFYTSQGWDEEEIDRFLIYADQTYSLAKKYRNNFNIIAISWDMKLAYKEYIKTRKVRS</sequence>
<organism evidence="1 2">
    <name type="scientific">Chryseobacterium manosquense</name>
    <dbReference type="NCBI Taxonomy" id="2754694"/>
    <lineage>
        <taxon>Bacteria</taxon>
        <taxon>Pseudomonadati</taxon>
        <taxon>Bacteroidota</taxon>
        <taxon>Flavobacteriia</taxon>
        <taxon>Flavobacteriales</taxon>
        <taxon>Weeksellaceae</taxon>
        <taxon>Chryseobacterium group</taxon>
        <taxon>Chryseobacterium</taxon>
    </lineage>
</organism>
<dbReference type="RefSeq" id="WP_188320610.1">
    <property type="nucleotide sequence ID" value="NZ_CP060203.1"/>
</dbReference>
<accession>A0A7H1DUD4</accession>
<evidence type="ECO:0000313" key="2">
    <source>
        <dbReference type="Proteomes" id="UP000516438"/>
    </source>
</evidence>
<proteinExistence type="predicted"/>
<dbReference type="EMBL" id="CP060203">
    <property type="protein sequence ID" value="QNS40592.1"/>
    <property type="molecule type" value="Genomic_DNA"/>
</dbReference>
<dbReference type="InterPro" id="IPR008969">
    <property type="entry name" value="CarboxyPept-like_regulatory"/>
</dbReference>
<reference evidence="1 2" key="1">
    <citation type="submission" date="2020-07" db="EMBL/GenBank/DDBJ databases">
        <title>Complete genome and description of Chryseobacterium manosquense strain Marseille-Q2069 sp. nov.</title>
        <authorList>
            <person name="Boxberger M."/>
        </authorList>
    </citation>
    <scope>NUCLEOTIDE SEQUENCE [LARGE SCALE GENOMIC DNA]</scope>
    <source>
        <strain evidence="1 2">Marseille-Q2069</strain>
    </source>
</reference>
<evidence type="ECO:0000313" key="1">
    <source>
        <dbReference type="EMBL" id="QNS40592.1"/>
    </source>
</evidence>
<gene>
    <name evidence="1" type="ORF">H0S70_09430</name>
</gene>
<dbReference type="KEGG" id="cmaq:H0S70_09430"/>
<dbReference type="AlphaFoldDB" id="A0A7H1DUD4"/>
<name>A0A7H1DUD4_9FLAO</name>
<dbReference type="Proteomes" id="UP000516438">
    <property type="component" value="Chromosome"/>
</dbReference>
<dbReference type="SUPFAM" id="SSF49464">
    <property type="entry name" value="Carboxypeptidase regulatory domain-like"/>
    <property type="match status" value="1"/>
</dbReference>